<keyword evidence="3" id="KW-0597">Phosphoprotein</keyword>
<feature type="transmembrane region" description="Helical" evidence="4">
    <location>
        <begin position="187"/>
        <end position="207"/>
    </location>
</feature>
<gene>
    <name evidence="6" type="ORF">ACFQDL_17325</name>
</gene>
<dbReference type="Pfam" id="PF02518">
    <property type="entry name" value="HATPase_c"/>
    <property type="match status" value="1"/>
</dbReference>
<dbReference type="CDD" id="cd00082">
    <property type="entry name" value="HisKA"/>
    <property type="match status" value="1"/>
</dbReference>
<evidence type="ECO:0000256" key="1">
    <source>
        <dbReference type="ARBA" id="ARBA00000085"/>
    </source>
</evidence>
<accession>A0ABW2A2L6</accession>
<feature type="transmembrane region" description="Helical" evidence="4">
    <location>
        <begin position="247"/>
        <end position="268"/>
    </location>
</feature>
<dbReference type="EMBL" id="JBHSWE010000001">
    <property type="protein sequence ID" value="MFC6671631.1"/>
    <property type="molecule type" value="Genomic_DNA"/>
</dbReference>
<protein>
    <recommendedName>
        <fullName evidence="2">histidine kinase</fullName>
        <ecNumber evidence="2">2.7.13.3</ecNumber>
    </recommendedName>
</protein>
<name>A0ABW2A2L6_9GAMM</name>
<evidence type="ECO:0000313" key="7">
    <source>
        <dbReference type="Proteomes" id="UP001596422"/>
    </source>
</evidence>
<dbReference type="InterPro" id="IPR003661">
    <property type="entry name" value="HisK_dim/P_dom"/>
</dbReference>
<dbReference type="InterPro" id="IPR003594">
    <property type="entry name" value="HATPase_dom"/>
</dbReference>
<keyword evidence="4" id="KW-0472">Membrane</keyword>
<evidence type="ECO:0000256" key="2">
    <source>
        <dbReference type="ARBA" id="ARBA00012438"/>
    </source>
</evidence>
<comment type="catalytic activity">
    <reaction evidence="1">
        <text>ATP + protein L-histidine = ADP + protein N-phospho-L-histidine.</text>
        <dbReference type="EC" id="2.7.13.3"/>
    </reaction>
</comment>
<keyword evidence="4" id="KW-1133">Transmembrane helix</keyword>
<dbReference type="PANTHER" id="PTHR43547:SF2">
    <property type="entry name" value="HYBRID SIGNAL TRANSDUCTION HISTIDINE KINASE C"/>
    <property type="match status" value="1"/>
</dbReference>
<feature type="transmembrane region" description="Helical" evidence="4">
    <location>
        <begin position="213"/>
        <end position="235"/>
    </location>
</feature>
<feature type="transmembrane region" description="Helical" evidence="4">
    <location>
        <begin position="51"/>
        <end position="69"/>
    </location>
</feature>
<dbReference type="InterPro" id="IPR004358">
    <property type="entry name" value="Sig_transdc_His_kin-like_C"/>
</dbReference>
<dbReference type="GO" id="GO:0005524">
    <property type="term" value="F:ATP binding"/>
    <property type="evidence" value="ECO:0007669"/>
    <property type="project" value="UniProtKB-KW"/>
</dbReference>
<dbReference type="Gene3D" id="1.10.287.130">
    <property type="match status" value="1"/>
</dbReference>
<dbReference type="Pfam" id="PF00512">
    <property type="entry name" value="HisKA"/>
    <property type="match status" value="1"/>
</dbReference>
<dbReference type="PANTHER" id="PTHR43547">
    <property type="entry name" value="TWO-COMPONENT HISTIDINE KINASE"/>
    <property type="match status" value="1"/>
</dbReference>
<reference evidence="7" key="1">
    <citation type="journal article" date="2019" name="Int. J. Syst. Evol. Microbiol.">
        <title>The Global Catalogue of Microorganisms (GCM) 10K type strain sequencing project: providing services to taxonomists for standard genome sequencing and annotation.</title>
        <authorList>
            <consortium name="The Broad Institute Genomics Platform"/>
            <consortium name="The Broad Institute Genome Sequencing Center for Infectious Disease"/>
            <person name="Wu L."/>
            <person name="Ma J."/>
        </authorList>
    </citation>
    <scope>NUCLEOTIDE SEQUENCE [LARGE SCALE GENOMIC DNA]</scope>
    <source>
        <strain evidence="7">NBRC 111756</strain>
    </source>
</reference>
<dbReference type="CDD" id="cd00075">
    <property type="entry name" value="HATPase"/>
    <property type="match status" value="1"/>
</dbReference>
<dbReference type="SMART" id="SM00387">
    <property type="entry name" value="HATPase_c"/>
    <property type="match status" value="1"/>
</dbReference>
<dbReference type="RefSeq" id="WP_379910130.1">
    <property type="nucleotide sequence ID" value="NZ_JBHSWE010000001.1"/>
</dbReference>
<dbReference type="PROSITE" id="PS50109">
    <property type="entry name" value="HIS_KIN"/>
    <property type="match status" value="1"/>
</dbReference>
<feature type="transmembrane region" description="Helical" evidence="4">
    <location>
        <begin position="153"/>
        <end position="175"/>
    </location>
</feature>
<feature type="domain" description="Histidine kinase" evidence="5">
    <location>
        <begin position="443"/>
        <end position="636"/>
    </location>
</feature>
<dbReference type="InterPro" id="IPR036097">
    <property type="entry name" value="HisK_dim/P_sf"/>
</dbReference>
<organism evidence="6 7">
    <name type="scientific">Marinobacterium aestuariivivens</name>
    <dbReference type="NCBI Taxonomy" id="1698799"/>
    <lineage>
        <taxon>Bacteria</taxon>
        <taxon>Pseudomonadati</taxon>
        <taxon>Pseudomonadota</taxon>
        <taxon>Gammaproteobacteria</taxon>
        <taxon>Oceanospirillales</taxon>
        <taxon>Oceanospirillaceae</taxon>
        <taxon>Marinobacterium</taxon>
    </lineage>
</organism>
<proteinExistence type="predicted"/>
<keyword evidence="6" id="KW-0067">ATP-binding</keyword>
<feature type="transmembrane region" description="Helical" evidence="4">
    <location>
        <begin position="111"/>
        <end position="133"/>
    </location>
</feature>
<dbReference type="Proteomes" id="UP001596422">
    <property type="component" value="Unassembled WGS sequence"/>
</dbReference>
<dbReference type="SUPFAM" id="SSF55874">
    <property type="entry name" value="ATPase domain of HSP90 chaperone/DNA topoisomerase II/histidine kinase"/>
    <property type="match status" value="1"/>
</dbReference>
<comment type="caution">
    <text evidence="6">The sequence shown here is derived from an EMBL/GenBank/DDBJ whole genome shotgun (WGS) entry which is preliminary data.</text>
</comment>
<feature type="transmembrane region" description="Helical" evidence="4">
    <location>
        <begin position="16"/>
        <end position="39"/>
    </location>
</feature>
<sequence>MYIFIRMGVNDVYGDAVIVFELMMLVTSVCALLVSGWLWLQARRRSSLQALSGFGVMMALWCAGHVAILQGWERLGILLILANPLMPTFFLHFATRFVYPGRGRAPGWLQWLSRHVAALYAIGAAVILISWIGPGGRTVPLGSFEAFFVFQGLGWFNIAYTVAIGILAHLVLVWGLSVHKGNLRRSIVAMFAAGGWGLLLATSFIFPSLGIDWYPYPMLLLPSYVVLLVYGVVRYQILEANTFAREALPWLVLALVLLGVMALVRAFATTLGLDELSAVPLAKLWLSGLIAVAAALLLRRPLNSLSGQLIYPGVRLNEALLERWLNRLKSAGSWDALQRLASELITRQMGQPVRIQLQQEGEPVPPAREGALGILCQHRARGWRFRLEGWDDLKPGARLTGEVFGSLLATSCGLLERSLQLAEAERRRLASEHLVELGSLSAVMAHELRNPLNVISMATADLPAERRALIQAQLKRADRQISDLLLYSGRMELQPQPVDLGGLLGSLEPLFDWQQTGFETDLPAGLQLRADPHRLQQVFTNLIDNALSFVRNQPGSLIRIDADDSGRHIRIHNNGPAIEPSLHDSLFQPYVSRRAGGSGLGLAIVRRIMDAHGGSVRLRTDLGWPVTFELVFPEGAGT</sequence>
<keyword evidence="4" id="KW-0812">Transmembrane</keyword>
<evidence type="ECO:0000256" key="3">
    <source>
        <dbReference type="ARBA" id="ARBA00022553"/>
    </source>
</evidence>
<dbReference type="Gene3D" id="3.30.565.10">
    <property type="entry name" value="Histidine kinase-like ATPase, C-terminal domain"/>
    <property type="match status" value="1"/>
</dbReference>
<dbReference type="PRINTS" id="PR00344">
    <property type="entry name" value="BCTRLSENSOR"/>
</dbReference>
<evidence type="ECO:0000259" key="5">
    <source>
        <dbReference type="PROSITE" id="PS50109"/>
    </source>
</evidence>
<keyword evidence="7" id="KW-1185">Reference proteome</keyword>
<dbReference type="SMART" id="SM00388">
    <property type="entry name" value="HisKA"/>
    <property type="match status" value="1"/>
</dbReference>
<evidence type="ECO:0000256" key="4">
    <source>
        <dbReference type="SAM" id="Phobius"/>
    </source>
</evidence>
<feature type="transmembrane region" description="Helical" evidence="4">
    <location>
        <begin position="75"/>
        <end position="99"/>
    </location>
</feature>
<keyword evidence="6" id="KW-0547">Nucleotide-binding</keyword>
<dbReference type="EC" id="2.7.13.3" evidence="2"/>
<dbReference type="InterPro" id="IPR005467">
    <property type="entry name" value="His_kinase_dom"/>
</dbReference>
<dbReference type="SUPFAM" id="SSF47384">
    <property type="entry name" value="Homodimeric domain of signal transducing histidine kinase"/>
    <property type="match status" value="1"/>
</dbReference>
<evidence type="ECO:0000313" key="6">
    <source>
        <dbReference type="EMBL" id="MFC6671631.1"/>
    </source>
</evidence>
<dbReference type="InterPro" id="IPR036890">
    <property type="entry name" value="HATPase_C_sf"/>
</dbReference>